<name>A0ACC1NN77_9HYPO</name>
<keyword evidence="2" id="KW-1185">Reference proteome</keyword>
<reference evidence="1" key="1">
    <citation type="submission" date="2022-08" db="EMBL/GenBank/DDBJ databases">
        <title>Genome Sequence of Lecanicillium fungicola.</title>
        <authorList>
            <person name="Buettner E."/>
        </authorList>
    </citation>
    <scope>NUCLEOTIDE SEQUENCE</scope>
    <source>
        <strain evidence="1">Babe33</strain>
    </source>
</reference>
<comment type="caution">
    <text evidence="1">The sequence shown here is derived from an EMBL/GenBank/DDBJ whole genome shotgun (WGS) entry which is preliminary data.</text>
</comment>
<dbReference type="EMBL" id="JANJQO010000208">
    <property type="protein sequence ID" value="KAJ2980311.1"/>
    <property type="molecule type" value="Genomic_DNA"/>
</dbReference>
<proteinExistence type="predicted"/>
<evidence type="ECO:0000313" key="2">
    <source>
        <dbReference type="Proteomes" id="UP001143910"/>
    </source>
</evidence>
<dbReference type="Proteomes" id="UP001143910">
    <property type="component" value="Unassembled WGS sequence"/>
</dbReference>
<accession>A0ACC1NN77</accession>
<evidence type="ECO:0000313" key="1">
    <source>
        <dbReference type="EMBL" id="KAJ2980311.1"/>
    </source>
</evidence>
<gene>
    <name evidence="1" type="ORF">NQ176_g2719</name>
</gene>
<organism evidence="1 2">
    <name type="scientific">Zarea fungicola</name>
    <dbReference type="NCBI Taxonomy" id="93591"/>
    <lineage>
        <taxon>Eukaryota</taxon>
        <taxon>Fungi</taxon>
        <taxon>Dikarya</taxon>
        <taxon>Ascomycota</taxon>
        <taxon>Pezizomycotina</taxon>
        <taxon>Sordariomycetes</taxon>
        <taxon>Hypocreomycetidae</taxon>
        <taxon>Hypocreales</taxon>
        <taxon>Cordycipitaceae</taxon>
        <taxon>Zarea</taxon>
    </lineage>
</organism>
<sequence length="460" mass="49901">MRGSQVFALGILAAGVTGRSLDAPKPDSMPTRWHVDGPSAQQPIHTDSQGGKIQADGWMVQEQDSRVCDAGSRQFTGRVNVTDDKSMFFWFFESEAQAKTKPVVIWLNGQPAGVGLSTVADPETIPKDLAEASGDFIALLDTIFGDIFPQFASNPIVIAGESFGGAYAPRYAYDIAQRSTAQRRKSTLQISGLILLNAIVSGTYITSGHYNMFCQDGGSPLRFNDTSCAAMAAAIPECERLQVICDITRDGHACMAAEEYCQSTVYTYFSEEVEAHRHSPYDVRQPCPHPPVCDAGDTGLTGSPSAYLGRRDIQELLGFDTHVNYTAINFDLNGKWAEEPSTYVPRTMELASLLNSQTEVLVVNGNMDVSVNTPGILMTYDNLPWNRQVNFRLQTLTKWTWTNEAGDEVTGGGHKGVPGLEIYTVDEAGHMAAADQPSSLIQFQFAIDAVDAVDAAGNEG</sequence>
<protein>
    <submittedName>
        <fullName evidence="1">Uncharacterized protein</fullName>
    </submittedName>
</protein>